<evidence type="ECO:0000313" key="5">
    <source>
        <dbReference type="Proteomes" id="UP000251571"/>
    </source>
</evidence>
<protein>
    <submittedName>
        <fullName evidence="3">Uncharacterized protein</fullName>
    </submittedName>
</protein>
<dbReference type="SUPFAM" id="SSF110296">
    <property type="entry name" value="Oligoxyloglucan reducing end-specific cellobiohydrolase"/>
    <property type="match status" value="1"/>
</dbReference>
<organism evidence="3 5">
    <name type="scientific">Jannaschia seohaensis</name>
    <dbReference type="NCBI Taxonomy" id="475081"/>
    <lineage>
        <taxon>Bacteria</taxon>
        <taxon>Pseudomonadati</taxon>
        <taxon>Pseudomonadota</taxon>
        <taxon>Alphaproteobacteria</taxon>
        <taxon>Rhodobacterales</taxon>
        <taxon>Roseobacteraceae</taxon>
        <taxon>Jannaschia</taxon>
    </lineage>
</organism>
<dbReference type="Gene3D" id="2.130.10.10">
    <property type="entry name" value="YVTN repeat-like/Quinoprotein amine dehydrogenase"/>
    <property type="match status" value="1"/>
</dbReference>
<feature type="region of interest" description="Disordered" evidence="1">
    <location>
        <begin position="24"/>
        <end position="53"/>
    </location>
</feature>
<name>A0A2Y9AYJ5_9RHOB</name>
<evidence type="ECO:0000313" key="4">
    <source>
        <dbReference type="Proteomes" id="UP000245839"/>
    </source>
</evidence>
<proteinExistence type="predicted"/>
<accession>A0A2Y9AYJ5</accession>
<evidence type="ECO:0000313" key="3">
    <source>
        <dbReference type="EMBL" id="SSA49344.1"/>
    </source>
</evidence>
<dbReference type="EMBL" id="UETC01000009">
    <property type="protein sequence ID" value="SSA49344.1"/>
    <property type="molecule type" value="Genomic_DNA"/>
</dbReference>
<reference evidence="2 4" key="2">
    <citation type="submission" date="2018-03" db="EMBL/GenBank/DDBJ databases">
        <title>Genomic Encyclopedia of Archaeal and Bacterial Type Strains, Phase II (KMG-II): from individual species to whole genera.</title>
        <authorList>
            <person name="Goeker M."/>
        </authorList>
    </citation>
    <scope>NUCLEOTIDE SEQUENCE [LARGE SCALE GENOMIC DNA]</scope>
    <source>
        <strain evidence="2 4">DSM 25227</strain>
    </source>
</reference>
<dbReference type="InterPro" id="IPR015943">
    <property type="entry name" value="WD40/YVTN_repeat-like_dom_sf"/>
</dbReference>
<keyword evidence="4" id="KW-1185">Reference proteome</keyword>
<dbReference type="Proteomes" id="UP000245839">
    <property type="component" value="Unassembled WGS sequence"/>
</dbReference>
<gene>
    <name evidence="2" type="ORF">BCF38_109147</name>
    <name evidence="3" type="ORF">SAMN05421539_109147</name>
</gene>
<evidence type="ECO:0000256" key="1">
    <source>
        <dbReference type="SAM" id="MobiDB-lite"/>
    </source>
</evidence>
<reference evidence="3 5" key="1">
    <citation type="submission" date="2016-10" db="EMBL/GenBank/DDBJ databases">
        <authorList>
            <person name="Cai Z."/>
        </authorList>
    </citation>
    <scope>NUCLEOTIDE SEQUENCE [LARGE SCALE GENOMIC DNA]</scope>
    <source>
        <strain evidence="3 5">DSM 25227</strain>
    </source>
</reference>
<dbReference type="AlphaFoldDB" id="A0A2Y9AYJ5"/>
<dbReference type="Proteomes" id="UP000251571">
    <property type="component" value="Unassembled WGS sequence"/>
</dbReference>
<sequence>MPGRSLVWWGGTLWAETKPRRLLRSSGKGETGHCVQDLKPAPSEMMGDSGRPGGLCFGTNTGSVLVSENAGDSWQEIARHLPRSFGGRACARGLTA</sequence>
<evidence type="ECO:0000313" key="2">
    <source>
        <dbReference type="EMBL" id="PWJ16262.1"/>
    </source>
</evidence>
<dbReference type="EMBL" id="QGDJ01000009">
    <property type="protein sequence ID" value="PWJ16262.1"/>
    <property type="molecule type" value="Genomic_DNA"/>
</dbReference>